<dbReference type="InterPro" id="IPR043128">
    <property type="entry name" value="Rev_trsase/Diguanyl_cyclase"/>
</dbReference>
<dbReference type="EMBL" id="JACHGZ010000017">
    <property type="protein sequence ID" value="MBB5149271.1"/>
    <property type="molecule type" value="Genomic_DNA"/>
</dbReference>
<dbReference type="Gene3D" id="3.30.70.270">
    <property type="match status" value="1"/>
</dbReference>
<dbReference type="InterPro" id="IPR000160">
    <property type="entry name" value="GGDEF_dom"/>
</dbReference>
<evidence type="ECO:0000259" key="2">
    <source>
        <dbReference type="PROSITE" id="PS50887"/>
    </source>
</evidence>
<dbReference type="SMART" id="SM00052">
    <property type="entry name" value="EAL"/>
    <property type="match status" value="1"/>
</dbReference>
<dbReference type="InterPro" id="IPR001633">
    <property type="entry name" value="EAL_dom"/>
</dbReference>
<organism evidence="3 4">
    <name type="scientific">Ureibacillus thermosphaericus</name>
    <dbReference type="NCBI Taxonomy" id="51173"/>
    <lineage>
        <taxon>Bacteria</taxon>
        <taxon>Bacillati</taxon>
        <taxon>Bacillota</taxon>
        <taxon>Bacilli</taxon>
        <taxon>Bacillales</taxon>
        <taxon>Caryophanaceae</taxon>
        <taxon>Ureibacillus</taxon>
    </lineage>
</organism>
<dbReference type="SMART" id="SM00267">
    <property type="entry name" value="GGDEF"/>
    <property type="match status" value="1"/>
</dbReference>
<name>A0A840PX33_URETH</name>
<evidence type="ECO:0000313" key="3">
    <source>
        <dbReference type="EMBL" id="MBB5149271.1"/>
    </source>
</evidence>
<dbReference type="InterPro" id="IPR029787">
    <property type="entry name" value="Nucleotide_cyclase"/>
</dbReference>
<dbReference type="InterPro" id="IPR035919">
    <property type="entry name" value="EAL_sf"/>
</dbReference>
<dbReference type="PROSITE" id="PS50883">
    <property type="entry name" value="EAL"/>
    <property type="match status" value="1"/>
</dbReference>
<proteinExistence type="predicted"/>
<dbReference type="SUPFAM" id="SSF55073">
    <property type="entry name" value="Nucleotide cyclase"/>
    <property type="match status" value="1"/>
</dbReference>
<dbReference type="SUPFAM" id="SSF141868">
    <property type="entry name" value="EAL domain-like"/>
    <property type="match status" value="1"/>
</dbReference>
<feature type="domain" description="EAL" evidence="1">
    <location>
        <begin position="293"/>
        <end position="546"/>
    </location>
</feature>
<dbReference type="PROSITE" id="PS50887">
    <property type="entry name" value="GGDEF"/>
    <property type="match status" value="1"/>
</dbReference>
<dbReference type="Pfam" id="PF00990">
    <property type="entry name" value="GGDEF"/>
    <property type="match status" value="1"/>
</dbReference>
<dbReference type="Gene3D" id="3.20.20.450">
    <property type="entry name" value="EAL domain"/>
    <property type="match status" value="1"/>
</dbReference>
<gene>
    <name evidence="3" type="ORF">HNR36_001661</name>
</gene>
<feature type="domain" description="GGDEF" evidence="2">
    <location>
        <begin position="151"/>
        <end position="284"/>
    </location>
</feature>
<evidence type="ECO:0000313" key="4">
    <source>
        <dbReference type="Proteomes" id="UP000557217"/>
    </source>
</evidence>
<dbReference type="AlphaFoldDB" id="A0A840PX33"/>
<dbReference type="NCBIfam" id="TIGR00254">
    <property type="entry name" value="GGDEF"/>
    <property type="match status" value="1"/>
</dbReference>
<dbReference type="InterPro" id="IPR050706">
    <property type="entry name" value="Cyclic-di-GMP_PDE-like"/>
</dbReference>
<comment type="caution">
    <text evidence="3">The sequence shown here is derived from an EMBL/GenBank/DDBJ whole genome shotgun (WGS) entry which is preliminary data.</text>
</comment>
<protein>
    <submittedName>
        <fullName evidence="3">Diguanylate cyclase (GGDEF)-like protein</fullName>
    </submittedName>
</protein>
<keyword evidence="4" id="KW-1185">Reference proteome</keyword>
<dbReference type="RefSeq" id="WP_016838271.1">
    <property type="nucleotide sequence ID" value="NZ_JAAXPW010000019.1"/>
</dbReference>
<dbReference type="Pfam" id="PF00563">
    <property type="entry name" value="EAL"/>
    <property type="match status" value="1"/>
</dbReference>
<dbReference type="Proteomes" id="UP000557217">
    <property type="component" value="Unassembled WGS sequence"/>
</dbReference>
<dbReference type="CDD" id="cd01949">
    <property type="entry name" value="GGDEF"/>
    <property type="match status" value="1"/>
</dbReference>
<dbReference type="FunFam" id="3.20.20.450:FF:000001">
    <property type="entry name" value="Cyclic di-GMP phosphodiesterase yahA"/>
    <property type="match status" value="1"/>
</dbReference>
<dbReference type="CDD" id="cd01948">
    <property type="entry name" value="EAL"/>
    <property type="match status" value="1"/>
</dbReference>
<dbReference type="PANTHER" id="PTHR33121:SF71">
    <property type="entry name" value="OXYGEN SENSOR PROTEIN DOSP"/>
    <property type="match status" value="1"/>
</dbReference>
<dbReference type="PANTHER" id="PTHR33121">
    <property type="entry name" value="CYCLIC DI-GMP PHOSPHODIESTERASE PDEF"/>
    <property type="match status" value="1"/>
</dbReference>
<evidence type="ECO:0000259" key="1">
    <source>
        <dbReference type="PROSITE" id="PS50883"/>
    </source>
</evidence>
<sequence>MINFPANTEKDYLQYVMKLNPFNAIVILKQLRAGKFSVEMINSSAYKLTPNTFEKGMDAEHFFELLNWNEIKKVILEKQEKIQYITMNMDEELQMYVEPIKFHDELYYAVIMSQGKEFSYISFIDENTGLLNRRALNFRWDEKYRNYNHDMNLSILLVDLDRFKKYNESLGKQNADIMIKQISERFKRLKGKNIELYHYNGDEFLYLMKHYLREEVELLANQVLEELKVPFIIDGQEYFVTASIGIATLNSEQKRDFNSLLHQAEQALFYVKTHGRAHYRFYREEMSKDFKNEVLMEAHLKRAIEFNELSIHLQPQVNYLTNEIDSFEALLRWNNPKFGYVPPSQFIPLAESSGLIIEIGDWVLEQVCSYQREWRKKGYRPVRIAVNISPMQFKQLNFPNKIESVLKKYEVDPQFIELEITESSMENVEETEEILKKLKKLGVYVSVDDFGTGYSSLSYLKKYPIDIIKIDQSFISDINKDEKNEAIIKAIISLSHHLGMDVVAEGVEEKYQELFLKENRCKKGQGYLYNKPMPVEEVIKKYLECK</sequence>
<dbReference type="GO" id="GO:0071111">
    <property type="term" value="F:cyclic-guanylate-specific phosphodiesterase activity"/>
    <property type="evidence" value="ECO:0007669"/>
    <property type="project" value="InterPro"/>
</dbReference>
<accession>A0A840PX33</accession>
<reference evidence="3 4" key="1">
    <citation type="submission" date="2020-08" db="EMBL/GenBank/DDBJ databases">
        <title>Genomic Encyclopedia of Type Strains, Phase IV (KMG-IV): sequencing the most valuable type-strain genomes for metagenomic binning, comparative biology and taxonomic classification.</title>
        <authorList>
            <person name="Goeker M."/>
        </authorList>
    </citation>
    <scope>NUCLEOTIDE SEQUENCE [LARGE SCALE GENOMIC DNA]</scope>
    <source>
        <strain evidence="3 4">DSM 10633</strain>
    </source>
</reference>